<evidence type="ECO:0000313" key="1">
    <source>
        <dbReference type="EMBL" id="KKQ15172.1"/>
    </source>
</evidence>
<name>A0A0G0FBB2_9BACT</name>
<protein>
    <recommendedName>
        <fullName evidence="3">CopG antitoxin of type II toxin-antitoxin system</fullName>
    </recommendedName>
</protein>
<organism evidence="1 2">
    <name type="scientific">Candidatus Daviesbacteria bacterium GW2011_GWA1_36_8</name>
    <dbReference type="NCBI Taxonomy" id="1618417"/>
    <lineage>
        <taxon>Bacteria</taxon>
        <taxon>Candidatus Daviesiibacteriota</taxon>
    </lineage>
</organism>
<dbReference type="Proteomes" id="UP000034448">
    <property type="component" value="Unassembled WGS sequence"/>
</dbReference>
<comment type="caution">
    <text evidence="1">The sequence shown here is derived from an EMBL/GenBank/DDBJ whole genome shotgun (WGS) entry which is preliminary data.</text>
</comment>
<dbReference type="EMBL" id="LBSJ01000021">
    <property type="protein sequence ID" value="KKQ15172.1"/>
    <property type="molecule type" value="Genomic_DNA"/>
</dbReference>
<accession>A0A0G0FBB2</accession>
<reference evidence="1 2" key="1">
    <citation type="journal article" date="2015" name="Nature">
        <title>rRNA introns, odd ribosomes, and small enigmatic genomes across a large radiation of phyla.</title>
        <authorList>
            <person name="Brown C.T."/>
            <person name="Hug L.A."/>
            <person name="Thomas B.C."/>
            <person name="Sharon I."/>
            <person name="Castelle C.J."/>
            <person name="Singh A."/>
            <person name="Wilkins M.J."/>
            <person name="Williams K.H."/>
            <person name="Banfield J.F."/>
        </authorList>
    </citation>
    <scope>NUCLEOTIDE SEQUENCE [LARGE SCALE GENOMIC DNA]</scope>
</reference>
<sequence length="96" mass="10977">MKVTFAKKGTIKPTKPFKTLEEEANFWDTHDAVDVFGKDIKVGIHHAAKMDTLTIRFESDDIQQLRKKASHLGIGPTTLARMWIKEKLNKTTQKQP</sequence>
<evidence type="ECO:0008006" key="3">
    <source>
        <dbReference type="Google" id="ProtNLM"/>
    </source>
</evidence>
<dbReference type="InterPro" id="IPR022148">
    <property type="entry name" value="CopG_antitoxin"/>
</dbReference>
<gene>
    <name evidence="1" type="ORF">US28_C0021G0003</name>
</gene>
<dbReference type="Pfam" id="PF12441">
    <property type="entry name" value="CopG_antitoxin"/>
    <property type="match status" value="1"/>
</dbReference>
<evidence type="ECO:0000313" key="2">
    <source>
        <dbReference type="Proteomes" id="UP000034448"/>
    </source>
</evidence>
<proteinExistence type="predicted"/>
<dbReference type="AlphaFoldDB" id="A0A0G0FBB2"/>